<reference evidence="1 2" key="1">
    <citation type="submission" date="2016-10" db="EMBL/GenBank/DDBJ databases">
        <authorList>
            <person name="de Groot N.N."/>
        </authorList>
    </citation>
    <scope>NUCLEOTIDE SEQUENCE [LARGE SCALE GENOMIC DNA]</scope>
    <source>
        <strain evidence="1 2">DSM 16199</strain>
    </source>
</reference>
<evidence type="ECO:0000313" key="1">
    <source>
        <dbReference type="EMBL" id="SFL66734.1"/>
    </source>
</evidence>
<evidence type="ECO:0008006" key="3">
    <source>
        <dbReference type="Google" id="ProtNLM"/>
    </source>
</evidence>
<dbReference type="Proteomes" id="UP000199550">
    <property type="component" value="Unassembled WGS sequence"/>
</dbReference>
<proteinExistence type="predicted"/>
<dbReference type="STRING" id="195913.SAMN04488004_1394"/>
<dbReference type="InterPro" id="IPR027417">
    <property type="entry name" value="P-loop_NTPase"/>
</dbReference>
<dbReference type="SUPFAM" id="SSF52540">
    <property type="entry name" value="P-loop containing nucleoside triphosphate hydrolases"/>
    <property type="match status" value="1"/>
</dbReference>
<accession>A0A1I4JJR5</accession>
<gene>
    <name evidence="1" type="ORF">SAMN04488004_1394</name>
</gene>
<sequence>MSSFPSAPTVVLHLGAHKTATTHLQHSLIAHRIDLWQRGIRTMMPPHLRGGGQSLEALFDLPINRTVTGHAPNPAEVRVKLIGQAKRFVVSEENLLGVLQTREGRIRLPLYPRARQRLAMLIPVLSPDQGVDLCFAIRDPAGFLNSAYGQVMMGGHVVAPDEFKAQQPLGDVDWVDVVRRLRATPGVNRLTVWRYEDYIPLFPQICERLLGDCGIPIAPLPDAVHGGLSCAAVANVLAAGPDGDLNPVAARQAWPVGPGNPTYNAFAAEEVALSRAFYATQVDEIAAMDGVDLLRQ</sequence>
<dbReference type="AlphaFoldDB" id="A0A1I4JJR5"/>
<dbReference type="EMBL" id="FOTF01000039">
    <property type="protein sequence ID" value="SFL66734.1"/>
    <property type="molecule type" value="Genomic_DNA"/>
</dbReference>
<organism evidence="1 2">
    <name type="scientific">Loktanella salsilacus</name>
    <dbReference type="NCBI Taxonomy" id="195913"/>
    <lineage>
        <taxon>Bacteria</taxon>
        <taxon>Pseudomonadati</taxon>
        <taxon>Pseudomonadota</taxon>
        <taxon>Alphaproteobacteria</taxon>
        <taxon>Rhodobacterales</taxon>
        <taxon>Roseobacteraceae</taxon>
        <taxon>Loktanella</taxon>
    </lineage>
</organism>
<dbReference type="OrthoDB" id="8481769at2"/>
<protein>
    <recommendedName>
        <fullName evidence="3">Sulfotransferase family protein</fullName>
    </recommendedName>
</protein>
<evidence type="ECO:0000313" key="2">
    <source>
        <dbReference type="Proteomes" id="UP000199550"/>
    </source>
</evidence>
<name>A0A1I4JJR5_9RHOB</name>
<keyword evidence="2" id="KW-1185">Reference proteome</keyword>
<dbReference type="RefSeq" id="WP_090191894.1">
    <property type="nucleotide sequence ID" value="NZ_FOTF01000039.1"/>
</dbReference>